<dbReference type="AlphaFoldDB" id="A0A1G6LSX2"/>
<dbReference type="STRING" id="1045774.SAMN05421872_102349"/>
<accession>A0A1G6LSX2</accession>
<evidence type="ECO:0000313" key="2">
    <source>
        <dbReference type="Proteomes" id="UP000199034"/>
    </source>
</evidence>
<proteinExistence type="predicted"/>
<dbReference type="EMBL" id="FMZM01000002">
    <property type="protein sequence ID" value="SDC46291.1"/>
    <property type="molecule type" value="Genomic_DNA"/>
</dbReference>
<dbReference type="Proteomes" id="UP000199034">
    <property type="component" value="Unassembled WGS sequence"/>
</dbReference>
<protein>
    <submittedName>
        <fullName evidence="1">Uncharacterized protein</fullName>
    </submittedName>
</protein>
<gene>
    <name evidence="1" type="ORF">SAMN05421872_102349</name>
</gene>
<reference evidence="1 2" key="1">
    <citation type="submission" date="2016-10" db="EMBL/GenBank/DDBJ databases">
        <authorList>
            <person name="de Groot N.N."/>
        </authorList>
    </citation>
    <scope>NUCLEOTIDE SEQUENCE [LARGE SCALE GENOMIC DNA]</scope>
    <source>
        <strain evidence="1 2">CGMCC 4.6858</strain>
    </source>
</reference>
<organism evidence="1 2">
    <name type="scientific">Nocardioides lianchengensis</name>
    <dbReference type="NCBI Taxonomy" id="1045774"/>
    <lineage>
        <taxon>Bacteria</taxon>
        <taxon>Bacillati</taxon>
        <taxon>Actinomycetota</taxon>
        <taxon>Actinomycetes</taxon>
        <taxon>Propionibacteriales</taxon>
        <taxon>Nocardioidaceae</taxon>
        <taxon>Nocardioides</taxon>
    </lineage>
</organism>
<evidence type="ECO:0000313" key="1">
    <source>
        <dbReference type="EMBL" id="SDC46291.1"/>
    </source>
</evidence>
<name>A0A1G6LSX2_9ACTN</name>
<keyword evidence="2" id="KW-1185">Reference proteome</keyword>
<sequence>MVRLRPRHARAGHRGKLTGDPVLIEGAAVALSLGYDPLRYLGHHPDDLVLVTAVLEKAQQIRQDREKALADYLAGKTAGLTARSITRWIARAFK</sequence>